<feature type="compositionally biased region" description="Polar residues" evidence="1">
    <location>
        <begin position="53"/>
        <end position="72"/>
    </location>
</feature>
<proteinExistence type="predicted"/>
<evidence type="ECO:0000313" key="4">
    <source>
        <dbReference type="Proteomes" id="UP000294003"/>
    </source>
</evidence>
<dbReference type="InterPro" id="IPR004827">
    <property type="entry name" value="bZIP"/>
</dbReference>
<evidence type="ECO:0000313" key="3">
    <source>
        <dbReference type="EMBL" id="RYO81949.1"/>
    </source>
</evidence>
<keyword evidence="4" id="KW-1185">Reference proteome</keyword>
<feature type="region of interest" description="Disordered" evidence="1">
    <location>
        <begin position="1"/>
        <end position="37"/>
    </location>
</feature>
<feature type="region of interest" description="Disordered" evidence="1">
    <location>
        <begin position="162"/>
        <end position="183"/>
    </location>
</feature>
<protein>
    <recommendedName>
        <fullName evidence="2">BZIP domain-containing protein</fullName>
    </recommendedName>
</protein>
<evidence type="ECO:0000256" key="1">
    <source>
        <dbReference type="SAM" id="MobiDB-lite"/>
    </source>
</evidence>
<evidence type="ECO:0000259" key="2">
    <source>
        <dbReference type="PROSITE" id="PS00036"/>
    </source>
</evidence>
<organism evidence="3 4">
    <name type="scientific">Monosporascus cannonballus</name>
    <dbReference type="NCBI Taxonomy" id="155416"/>
    <lineage>
        <taxon>Eukaryota</taxon>
        <taxon>Fungi</taxon>
        <taxon>Dikarya</taxon>
        <taxon>Ascomycota</taxon>
        <taxon>Pezizomycotina</taxon>
        <taxon>Sordariomycetes</taxon>
        <taxon>Xylariomycetidae</taxon>
        <taxon>Xylariales</taxon>
        <taxon>Xylariales incertae sedis</taxon>
        <taxon>Monosporascus</taxon>
    </lineage>
</organism>
<name>A0ABY0H5G1_9PEZI</name>
<gene>
    <name evidence="3" type="ORF">DL762_006853</name>
</gene>
<dbReference type="EMBL" id="QJNS01000234">
    <property type="protein sequence ID" value="RYO81949.1"/>
    <property type="molecule type" value="Genomic_DNA"/>
</dbReference>
<feature type="domain" description="BZIP" evidence="2">
    <location>
        <begin position="16"/>
        <end position="31"/>
    </location>
</feature>
<reference evidence="3 4" key="1">
    <citation type="submission" date="2018-06" db="EMBL/GenBank/DDBJ databases">
        <title>Complete Genomes of Monosporascus.</title>
        <authorList>
            <person name="Robinson A.J."/>
            <person name="Natvig D.O."/>
        </authorList>
    </citation>
    <scope>NUCLEOTIDE SEQUENCE [LARGE SCALE GENOMIC DNA]</scope>
    <source>
        <strain evidence="3 4">CBS 609.92</strain>
    </source>
</reference>
<dbReference type="CDD" id="cd14688">
    <property type="entry name" value="bZIP_YAP"/>
    <property type="match status" value="1"/>
</dbReference>
<dbReference type="PROSITE" id="PS00036">
    <property type="entry name" value="BZIP_BASIC"/>
    <property type="match status" value="1"/>
</dbReference>
<comment type="caution">
    <text evidence="3">The sequence shown here is derived from an EMBL/GenBank/DDBJ whole genome shotgun (WGS) entry which is preliminary data.</text>
</comment>
<dbReference type="Proteomes" id="UP000294003">
    <property type="component" value="Unassembled WGS sequence"/>
</dbReference>
<accession>A0ABY0H5G1</accession>
<sequence>MHRTTPPSDGYKELARKRDRNRLAQQKYRRKLKSRIEDLEKRAAVADRLAKANNAQSSSTPGGDMSSFATFPTQIGGQGGFTSLPASTNACSPQSRTPVAVAVDLEASSASPITASSSLSSQAASDMSKDSDFVKAFSLSDDASWTCQKNLLFQDTENLDRNSDIHIDTGDSAEPLRVTRNRSRSSETLFSQGLLGNSHASFQLPPIGEFSQPSLLPKPSSRPATASEPASLEARIEYVLRCLRTAGFEDPDSFVSYYYTCVFKDRSPVKLAQETSRIKGLPAVLEDLHTQASSWSAWEASRYRDTIVRSAANLIAEEFDRLARRKYSCEMELWQNISHTALPGAVATAGGGDGSGGGRGVHLLRFMAAELKRALRHEARLNLWLPVTMQVRLLSFILLIGEI</sequence>
<feature type="region of interest" description="Disordered" evidence="1">
    <location>
        <begin position="51"/>
        <end position="72"/>
    </location>
</feature>